<sequence length="493" mass="55189">MLNARYQGAVEAAAFLQGLRRLTLDLLDPPTKSRLREEAEHLKQAIGELKTKLESLEDRLNAVQYDLSSLVYPVNTLPNEILCHIFAAAVSASPPSRAEINRTRLRITAVCQHWRSVAIADPHLWTQTYYLVHHTRADDLLFEHFLSRTLGLPIKYTVTLTDLWPGELAPADAFDSVDQWEEASLTSEGWPGALLDERIDCPHLTKLTMNVEFTESEIESTDLLMNLPRLRELSIGALPGLLSRLSFPTHQLRKLTLLQAQAPTEDSDTILRLLTQLEGLEELSMDILFDDDFVDDEDWGSKPPIRLPRLSILSLGVAWDFILQFLDLPALTTLHLSPCYEGDSQLLEPCVIRSSANITSLSLAPEPMSYGAYRTSLSPVLNSVKHLTVKLFHMDPDEAMRCSADLARLDYLPNLESITLVADVDNPRGGGGNVQPFLEGIAMRIANTLFSGVSHKMKLTRLVLDSTKPDMIAAEDMRDLVYLQKSLRSMQAK</sequence>
<dbReference type="AlphaFoldDB" id="A0A8H6W426"/>
<dbReference type="Proteomes" id="UP000636479">
    <property type="component" value="Unassembled WGS sequence"/>
</dbReference>
<keyword evidence="1" id="KW-0175">Coiled coil</keyword>
<evidence type="ECO:0000313" key="3">
    <source>
        <dbReference type="EMBL" id="KAF7298539.1"/>
    </source>
</evidence>
<dbReference type="InterPro" id="IPR001810">
    <property type="entry name" value="F-box_dom"/>
</dbReference>
<dbReference type="EMBL" id="JACAZF010000007">
    <property type="protein sequence ID" value="KAF7298539.1"/>
    <property type="molecule type" value="Genomic_DNA"/>
</dbReference>
<evidence type="ECO:0000313" key="4">
    <source>
        <dbReference type="Proteomes" id="UP000636479"/>
    </source>
</evidence>
<name>A0A8H6W426_9AGAR</name>
<reference evidence="3" key="1">
    <citation type="submission" date="2020-05" db="EMBL/GenBank/DDBJ databases">
        <title>Mycena genomes resolve the evolution of fungal bioluminescence.</title>
        <authorList>
            <person name="Tsai I.J."/>
        </authorList>
    </citation>
    <scope>NUCLEOTIDE SEQUENCE</scope>
    <source>
        <strain evidence="3">171206Taipei</strain>
    </source>
</reference>
<dbReference type="RefSeq" id="XP_037217927.1">
    <property type="nucleotide sequence ID" value="XM_037364685.1"/>
</dbReference>
<comment type="caution">
    <text evidence="3">The sequence shown here is derived from an EMBL/GenBank/DDBJ whole genome shotgun (WGS) entry which is preliminary data.</text>
</comment>
<dbReference type="InterPro" id="IPR032675">
    <property type="entry name" value="LRR_dom_sf"/>
</dbReference>
<protein>
    <recommendedName>
        <fullName evidence="2">F-box domain-containing protein</fullName>
    </recommendedName>
</protein>
<dbReference type="Pfam" id="PF12937">
    <property type="entry name" value="F-box-like"/>
    <property type="match status" value="1"/>
</dbReference>
<accession>A0A8H6W426</accession>
<keyword evidence="4" id="KW-1185">Reference proteome</keyword>
<dbReference type="SUPFAM" id="SSF52047">
    <property type="entry name" value="RNI-like"/>
    <property type="match status" value="1"/>
</dbReference>
<dbReference type="Gene3D" id="3.80.10.10">
    <property type="entry name" value="Ribonuclease Inhibitor"/>
    <property type="match status" value="1"/>
</dbReference>
<evidence type="ECO:0000256" key="1">
    <source>
        <dbReference type="SAM" id="Coils"/>
    </source>
</evidence>
<organism evidence="3 4">
    <name type="scientific">Mycena indigotica</name>
    <dbReference type="NCBI Taxonomy" id="2126181"/>
    <lineage>
        <taxon>Eukaryota</taxon>
        <taxon>Fungi</taxon>
        <taxon>Dikarya</taxon>
        <taxon>Basidiomycota</taxon>
        <taxon>Agaricomycotina</taxon>
        <taxon>Agaricomycetes</taxon>
        <taxon>Agaricomycetidae</taxon>
        <taxon>Agaricales</taxon>
        <taxon>Marasmiineae</taxon>
        <taxon>Mycenaceae</taxon>
        <taxon>Mycena</taxon>
    </lineage>
</organism>
<feature type="domain" description="F-box" evidence="2">
    <location>
        <begin position="75"/>
        <end position="128"/>
    </location>
</feature>
<dbReference type="GeneID" id="59347201"/>
<dbReference type="Gene3D" id="1.20.1280.50">
    <property type="match status" value="1"/>
</dbReference>
<evidence type="ECO:0000259" key="2">
    <source>
        <dbReference type="Pfam" id="PF12937"/>
    </source>
</evidence>
<dbReference type="OrthoDB" id="2269034at2759"/>
<proteinExistence type="predicted"/>
<feature type="coiled-coil region" evidence="1">
    <location>
        <begin position="32"/>
        <end position="66"/>
    </location>
</feature>
<gene>
    <name evidence="3" type="ORF">MIND_00800600</name>
</gene>